<comment type="caution">
    <text evidence="1">The sequence shown here is derived from an EMBL/GenBank/DDBJ whole genome shotgun (WGS) entry which is preliminary data.</text>
</comment>
<organism evidence="1 2">
    <name type="scientific">Nonomuraea helvata</name>
    <dbReference type="NCBI Taxonomy" id="37484"/>
    <lineage>
        <taxon>Bacteria</taxon>
        <taxon>Bacillati</taxon>
        <taxon>Actinomycetota</taxon>
        <taxon>Actinomycetes</taxon>
        <taxon>Streptosporangiales</taxon>
        <taxon>Streptosporangiaceae</taxon>
        <taxon>Nonomuraea</taxon>
    </lineage>
</organism>
<dbReference type="Proteomes" id="UP001589532">
    <property type="component" value="Unassembled WGS sequence"/>
</dbReference>
<name>A0ABV5SIX9_9ACTN</name>
<evidence type="ECO:0000313" key="2">
    <source>
        <dbReference type="Proteomes" id="UP001589532"/>
    </source>
</evidence>
<proteinExistence type="predicted"/>
<protein>
    <submittedName>
        <fullName evidence="1">Uncharacterized protein</fullName>
    </submittedName>
</protein>
<dbReference type="RefSeq" id="WP_345002677.1">
    <property type="nucleotide sequence ID" value="NZ_BAAAXV010000012.1"/>
</dbReference>
<accession>A0ABV5SIX9</accession>
<reference evidence="1 2" key="1">
    <citation type="submission" date="2024-09" db="EMBL/GenBank/DDBJ databases">
        <authorList>
            <person name="Sun Q."/>
            <person name="Mori K."/>
        </authorList>
    </citation>
    <scope>NUCLEOTIDE SEQUENCE [LARGE SCALE GENOMIC DNA]</scope>
    <source>
        <strain evidence="1 2">JCM 3143</strain>
    </source>
</reference>
<gene>
    <name evidence="1" type="ORF">ACFFSA_51965</name>
</gene>
<dbReference type="EMBL" id="JBHMBW010000106">
    <property type="protein sequence ID" value="MFB9631632.1"/>
    <property type="molecule type" value="Genomic_DNA"/>
</dbReference>
<sequence>MDEERLKCLDLTDGGFLAIPDEYDATLGTFLHFGIDTDPYKCLVVLYHTAQIWQRRSRREVIVGDEVTVALTPEHAAMEDHFDPLRSRSIPFAEFRSAVEELWVVLYRAYCDDRRWPIRSYRPGLAPAQGDVVLWEETFGQRHPYRGMIEGIPARGLD</sequence>
<evidence type="ECO:0000313" key="1">
    <source>
        <dbReference type="EMBL" id="MFB9631632.1"/>
    </source>
</evidence>
<keyword evidence="2" id="KW-1185">Reference proteome</keyword>